<dbReference type="InterPro" id="IPR011009">
    <property type="entry name" value="Kinase-like_dom_sf"/>
</dbReference>
<dbReference type="STRING" id="60175.A0A1V6YPU9"/>
<evidence type="ECO:0008006" key="3">
    <source>
        <dbReference type="Google" id="ProtNLM"/>
    </source>
</evidence>
<gene>
    <name evidence="1" type="ORF">PENNAL_c0014G09533</name>
</gene>
<evidence type="ECO:0000313" key="1">
    <source>
        <dbReference type="EMBL" id="OQE89481.1"/>
    </source>
</evidence>
<proteinExistence type="predicted"/>
<reference evidence="2" key="1">
    <citation type="journal article" date="2017" name="Nat. Microbiol.">
        <title>Global analysis of biosynthetic gene clusters reveals vast potential of secondary metabolite production in Penicillium species.</title>
        <authorList>
            <person name="Nielsen J.C."/>
            <person name="Grijseels S."/>
            <person name="Prigent S."/>
            <person name="Ji B."/>
            <person name="Dainat J."/>
            <person name="Nielsen K.F."/>
            <person name="Frisvad J.C."/>
            <person name="Workman M."/>
            <person name="Nielsen J."/>
        </authorList>
    </citation>
    <scope>NUCLEOTIDE SEQUENCE [LARGE SCALE GENOMIC DNA]</scope>
    <source>
        <strain evidence="2">IBT 13039</strain>
    </source>
</reference>
<comment type="caution">
    <text evidence="1">The sequence shown here is derived from an EMBL/GenBank/DDBJ whole genome shotgun (WGS) entry which is preliminary data.</text>
</comment>
<evidence type="ECO:0000313" key="2">
    <source>
        <dbReference type="Proteomes" id="UP000191691"/>
    </source>
</evidence>
<dbReference type="Gene3D" id="1.10.510.10">
    <property type="entry name" value="Transferase(Phosphotransferase) domain 1"/>
    <property type="match status" value="1"/>
</dbReference>
<sequence>MTNNGKNTNGIFDDRVHMAELVALLGPPPPEFREQRHLSSVFWDESGKWNGVAPILDITLESLTEKVEGEDKEWFLRWLRMVLQWNPEDRPTALELLYDEWLMKGLGE</sequence>
<organism evidence="1 2">
    <name type="scientific">Penicillium nalgiovense</name>
    <dbReference type="NCBI Taxonomy" id="60175"/>
    <lineage>
        <taxon>Eukaryota</taxon>
        <taxon>Fungi</taxon>
        <taxon>Dikarya</taxon>
        <taxon>Ascomycota</taxon>
        <taxon>Pezizomycotina</taxon>
        <taxon>Eurotiomycetes</taxon>
        <taxon>Eurotiomycetidae</taxon>
        <taxon>Eurotiales</taxon>
        <taxon>Aspergillaceae</taxon>
        <taxon>Penicillium</taxon>
    </lineage>
</organism>
<dbReference type="OMA" id="FLESREC"/>
<dbReference type="EMBL" id="MOOB01000014">
    <property type="protein sequence ID" value="OQE89481.1"/>
    <property type="molecule type" value="Genomic_DNA"/>
</dbReference>
<dbReference type="Proteomes" id="UP000191691">
    <property type="component" value="Unassembled WGS sequence"/>
</dbReference>
<name>A0A1V6YPU9_PENNA</name>
<accession>A0A1V6YPU9</accession>
<dbReference type="AlphaFoldDB" id="A0A1V6YPU9"/>
<keyword evidence="2" id="KW-1185">Reference proteome</keyword>
<protein>
    <recommendedName>
        <fullName evidence="3">Protein kinase domain-containing protein</fullName>
    </recommendedName>
</protein>
<dbReference type="SUPFAM" id="SSF56112">
    <property type="entry name" value="Protein kinase-like (PK-like)"/>
    <property type="match status" value="1"/>
</dbReference>